<dbReference type="InterPro" id="IPR043502">
    <property type="entry name" value="DNA/RNA_pol_sf"/>
</dbReference>
<dbReference type="InterPro" id="IPR056924">
    <property type="entry name" value="SH3_Tf2-1"/>
</dbReference>
<dbReference type="Gene3D" id="3.30.70.270">
    <property type="match status" value="1"/>
</dbReference>
<evidence type="ECO:0000313" key="4">
    <source>
        <dbReference type="EMBL" id="GEU82986.1"/>
    </source>
</evidence>
<keyword evidence="4" id="KW-0548">Nucleotidyltransferase</keyword>
<dbReference type="InterPro" id="IPR041588">
    <property type="entry name" value="Integrase_H2C2"/>
</dbReference>
<name>A0A6L2N9T9_TANCI</name>
<dbReference type="InterPro" id="IPR053134">
    <property type="entry name" value="RNA-dir_DNA_polymerase"/>
</dbReference>
<evidence type="ECO:0000259" key="1">
    <source>
        <dbReference type="Pfam" id="PF00078"/>
    </source>
</evidence>
<dbReference type="Pfam" id="PF00078">
    <property type="entry name" value="RVT_1"/>
    <property type="match status" value="1"/>
</dbReference>
<accession>A0A6L2N9T9</accession>
<keyword evidence="4" id="KW-0695">RNA-directed DNA polymerase</keyword>
<dbReference type="Pfam" id="PF24626">
    <property type="entry name" value="SH3_Tf2-1"/>
    <property type="match status" value="1"/>
</dbReference>
<reference evidence="4" key="1">
    <citation type="journal article" date="2019" name="Sci. Rep.">
        <title>Draft genome of Tanacetum cinerariifolium, the natural source of mosquito coil.</title>
        <authorList>
            <person name="Yamashiro T."/>
            <person name="Shiraishi A."/>
            <person name="Satake H."/>
            <person name="Nakayama K."/>
        </authorList>
    </citation>
    <scope>NUCLEOTIDE SEQUENCE</scope>
</reference>
<gene>
    <name evidence="4" type="ORF">Tci_054964</name>
</gene>
<dbReference type="EMBL" id="BKCJ010008591">
    <property type="protein sequence ID" value="GEU82986.1"/>
    <property type="molecule type" value="Genomic_DNA"/>
</dbReference>
<dbReference type="InterPro" id="IPR000477">
    <property type="entry name" value="RT_dom"/>
</dbReference>
<dbReference type="Gene3D" id="3.10.10.10">
    <property type="entry name" value="HIV Type 1 Reverse Transcriptase, subunit A, domain 1"/>
    <property type="match status" value="1"/>
</dbReference>
<dbReference type="PANTHER" id="PTHR24559:SF427">
    <property type="entry name" value="RNA-DIRECTED DNA POLYMERASE"/>
    <property type="match status" value="1"/>
</dbReference>
<dbReference type="GO" id="GO:0003964">
    <property type="term" value="F:RNA-directed DNA polymerase activity"/>
    <property type="evidence" value="ECO:0007669"/>
    <property type="project" value="UniProtKB-KW"/>
</dbReference>
<comment type="caution">
    <text evidence="4">The sequence shown here is derived from an EMBL/GenBank/DDBJ whole genome shotgun (WGS) entry which is preliminary data.</text>
</comment>
<evidence type="ECO:0000259" key="3">
    <source>
        <dbReference type="Pfam" id="PF24626"/>
    </source>
</evidence>
<dbReference type="SUPFAM" id="SSF56672">
    <property type="entry name" value="DNA/RNA polymerases"/>
    <property type="match status" value="1"/>
</dbReference>
<dbReference type="AlphaFoldDB" id="A0A6L2N9T9"/>
<dbReference type="Gene3D" id="1.10.340.70">
    <property type="match status" value="1"/>
</dbReference>
<dbReference type="Pfam" id="PF17921">
    <property type="entry name" value="Integrase_H2C2"/>
    <property type="match status" value="1"/>
</dbReference>
<organism evidence="4">
    <name type="scientific">Tanacetum cinerariifolium</name>
    <name type="common">Dalmatian daisy</name>
    <name type="synonym">Chrysanthemum cinerariifolium</name>
    <dbReference type="NCBI Taxonomy" id="118510"/>
    <lineage>
        <taxon>Eukaryota</taxon>
        <taxon>Viridiplantae</taxon>
        <taxon>Streptophyta</taxon>
        <taxon>Embryophyta</taxon>
        <taxon>Tracheophyta</taxon>
        <taxon>Spermatophyta</taxon>
        <taxon>Magnoliopsida</taxon>
        <taxon>eudicotyledons</taxon>
        <taxon>Gunneridae</taxon>
        <taxon>Pentapetalae</taxon>
        <taxon>asterids</taxon>
        <taxon>campanulids</taxon>
        <taxon>Asterales</taxon>
        <taxon>Asteraceae</taxon>
        <taxon>Asteroideae</taxon>
        <taxon>Anthemideae</taxon>
        <taxon>Anthemidinae</taxon>
        <taxon>Tanacetum</taxon>
    </lineage>
</organism>
<protein>
    <submittedName>
        <fullName evidence="4">Putative reverse transcriptase domain-containing protein</fullName>
    </submittedName>
</protein>
<dbReference type="InterPro" id="IPR043128">
    <property type="entry name" value="Rev_trsase/Diguanyl_cyclase"/>
</dbReference>
<feature type="domain" description="Tf2-1-like SH3-like" evidence="3">
    <location>
        <begin position="375"/>
        <end position="439"/>
    </location>
</feature>
<dbReference type="PANTHER" id="PTHR24559">
    <property type="entry name" value="TRANSPOSON TY3-I GAG-POL POLYPROTEIN"/>
    <property type="match status" value="1"/>
</dbReference>
<proteinExistence type="predicted"/>
<sequence>MITISSKIEGHKPSSLMLPPQLRTVGGTSDKELQKQRTSHWKQSATCIGNLSCLWRERTLCKSVPEDKNNAHGRTYLLRDKNAHRDPNLVTAHAPYRLAPSEMQELSNQLQELVDRGFIRPSTSAWGALVLFVKKKDKSFRMCINYRELNKLTVNNHYPLPRIDNLFDQFQGSSVYSKIDLRSGYHQPRVRDEYIPKTAFRTSNKEEHANHLRIILELLRKENLYAKFSKDLIMHESYNLKYSIHPGSDKMYHGLKKLYWWPNMKAIIAEYVGKCLTCSRVKAQIQNPSRLSIQLEIPTWKWERLTMDFISKQPKTSNEHDTIWAKVRDVQLTGPEIIHETTKKIVQIQQLLQAARDRQGSYANVRRKPLEFLIGDRVMLKVSPHKGVIRFRKQGKLNPWYIGPFKILERISLVAYRIKLPEELSIVHNTFHISNLKKCLSNESLVILMKELRLDDKLNFVEEPVEIFDRKVKQLKQSHISIVKVRWNFKRGPKFTWECEDEIRAKYTHLFSNITSNPTKS</sequence>
<dbReference type="CDD" id="cd01647">
    <property type="entry name" value="RT_LTR"/>
    <property type="match status" value="1"/>
</dbReference>
<feature type="domain" description="Reverse transcriptase" evidence="1">
    <location>
        <begin position="133"/>
        <end position="203"/>
    </location>
</feature>
<evidence type="ECO:0000259" key="2">
    <source>
        <dbReference type="Pfam" id="PF17921"/>
    </source>
</evidence>
<keyword evidence="4" id="KW-0808">Transferase</keyword>
<feature type="domain" description="Integrase zinc-binding" evidence="2">
    <location>
        <begin position="231"/>
        <end position="283"/>
    </location>
</feature>